<feature type="region of interest" description="Disordered" evidence="1">
    <location>
        <begin position="326"/>
        <end position="349"/>
    </location>
</feature>
<keyword evidence="3" id="KW-1185">Reference proteome</keyword>
<name>A0A2H3JYN2_WOLCO</name>
<dbReference type="STRING" id="742152.A0A2H3JYN2"/>
<dbReference type="AlphaFoldDB" id="A0A2H3JYN2"/>
<dbReference type="OrthoDB" id="2799468at2759"/>
<reference evidence="2 3" key="1">
    <citation type="journal article" date="2012" name="Science">
        <title>The Paleozoic origin of enzymatic lignin decomposition reconstructed from 31 fungal genomes.</title>
        <authorList>
            <person name="Floudas D."/>
            <person name="Binder M."/>
            <person name="Riley R."/>
            <person name="Barry K."/>
            <person name="Blanchette R.A."/>
            <person name="Henrissat B."/>
            <person name="Martinez A.T."/>
            <person name="Otillar R."/>
            <person name="Spatafora J.W."/>
            <person name="Yadav J.S."/>
            <person name="Aerts A."/>
            <person name="Benoit I."/>
            <person name="Boyd A."/>
            <person name="Carlson A."/>
            <person name="Copeland A."/>
            <person name="Coutinho P.M."/>
            <person name="de Vries R.P."/>
            <person name="Ferreira P."/>
            <person name="Findley K."/>
            <person name="Foster B."/>
            <person name="Gaskell J."/>
            <person name="Glotzer D."/>
            <person name="Gorecki P."/>
            <person name="Heitman J."/>
            <person name="Hesse C."/>
            <person name="Hori C."/>
            <person name="Igarashi K."/>
            <person name="Jurgens J.A."/>
            <person name="Kallen N."/>
            <person name="Kersten P."/>
            <person name="Kohler A."/>
            <person name="Kuees U."/>
            <person name="Kumar T.K.A."/>
            <person name="Kuo A."/>
            <person name="LaButti K."/>
            <person name="Larrondo L.F."/>
            <person name="Lindquist E."/>
            <person name="Ling A."/>
            <person name="Lombard V."/>
            <person name="Lucas S."/>
            <person name="Lundell T."/>
            <person name="Martin R."/>
            <person name="McLaughlin D.J."/>
            <person name="Morgenstern I."/>
            <person name="Morin E."/>
            <person name="Murat C."/>
            <person name="Nagy L.G."/>
            <person name="Nolan M."/>
            <person name="Ohm R.A."/>
            <person name="Patyshakuliyeva A."/>
            <person name="Rokas A."/>
            <person name="Ruiz-Duenas F.J."/>
            <person name="Sabat G."/>
            <person name="Salamov A."/>
            <person name="Samejima M."/>
            <person name="Schmutz J."/>
            <person name="Slot J.C."/>
            <person name="St John F."/>
            <person name="Stenlid J."/>
            <person name="Sun H."/>
            <person name="Sun S."/>
            <person name="Syed K."/>
            <person name="Tsang A."/>
            <person name="Wiebenga A."/>
            <person name="Young D."/>
            <person name="Pisabarro A."/>
            <person name="Eastwood D.C."/>
            <person name="Martin F."/>
            <person name="Cullen D."/>
            <person name="Grigoriev I.V."/>
            <person name="Hibbett D.S."/>
        </authorList>
    </citation>
    <scope>NUCLEOTIDE SEQUENCE [LARGE SCALE GENOMIC DNA]</scope>
    <source>
        <strain evidence="2 3">MD-104</strain>
    </source>
</reference>
<accession>A0A2H3JYN2</accession>
<protein>
    <recommendedName>
        <fullName evidence="4">SMP domain-containing protein</fullName>
    </recommendedName>
</protein>
<dbReference type="EMBL" id="KB468135">
    <property type="protein sequence ID" value="PCH42988.1"/>
    <property type="molecule type" value="Genomic_DNA"/>
</dbReference>
<sequence>MLIRPSQLVRTYHIPRPFLATMSHNAGSVVSAAYQDANRFFGAGRLDLKNIGEADARKLMSAEHKALGYRPPPGSLAVSAQAEAAKHPQAESGLNAEAIRRTAAEDAARIQEKKLVNVDSIGEADARKLVSEEHKALGYRPPPGSLAAEAQAAAAKHPDATAQIDKHDLSRAALEDAERIAKYQGKSNGIDLNSLGEAEARKLMSEEHKALGYRPPPGSLAAEAQSAAAKHPDANGGVDPATLAQAAIVDARNIETHRQASTSPQTSPEVSLSTITEDEARTLQSAEQKTLGYRPPSDSVAAQAQSIIDRRVQEGTDTAAAQNLACQNTDDSSERKPGDVGLQGSERRKTRARVMASETARRIATVRGNISEKDIYALAALGVDFWT</sequence>
<feature type="region of interest" description="Disordered" evidence="1">
    <location>
        <begin position="210"/>
        <end position="239"/>
    </location>
</feature>
<evidence type="ECO:0000256" key="1">
    <source>
        <dbReference type="SAM" id="MobiDB-lite"/>
    </source>
</evidence>
<dbReference type="OMA" id="LMSDEHK"/>
<gene>
    <name evidence="2" type="ORF">WOLCODRAFT_144313</name>
</gene>
<organism evidence="2 3">
    <name type="scientific">Wolfiporia cocos (strain MD-104)</name>
    <name type="common">Brown rot fungus</name>
    <dbReference type="NCBI Taxonomy" id="742152"/>
    <lineage>
        <taxon>Eukaryota</taxon>
        <taxon>Fungi</taxon>
        <taxon>Dikarya</taxon>
        <taxon>Basidiomycota</taxon>
        <taxon>Agaricomycotina</taxon>
        <taxon>Agaricomycetes</taxon>
        <taxon>Polyporales</taxon>
        <taxon>Phaeolaceae</taxon>
        <taxon>Wolfiporia</taxon>
    </lineage>
</organism>
<proteinExistence type="predicted"/>
<dbReference type="Proteomes" id="UP000218811">
    <property type="component" value="Unassembled WGS sequence"/>
</dbReference>
<evidence type="ECO:0000313" key="2">
    <source>
        <dbReference type="EMBL" id="PCH42988.1"/>
    </source>
</evidence>
<evidence type="ECO:0008006" key="4">
    <source>
        <dbReference type="Google" id="ProtNLM"/>
    </source>
</evidence>
<evidence type="ECO:0000313" key="3">
    <source>
        <dbReference type="Proteomes" id="UP000218811"/>
    </source>
</evidence>